<dbReference type="EMBL" id="OU963869">
    <property type="protein sequence ID" value="CAH0395095.1"/>
    <property type="molecule type" value="Genomic_DNA"/>
</dbReference>
<keyword evidence="6" id="KW-0733">Signal recognition particle</keyword>
<dbReference type="InterPro" id="IPR002778">
    <property type="entry name" value="Signal_recog_particle_SRP19"/>
</dbReference>
<comment type="subcellular location">
    <subcellularLocation>
        <location evidence="1">Cytoplasm</location>
    </subcellularLocation>
    <subcellularLocation>
        <location evidence="2">Nucleus</location>
        <location evidence="2">Nucleolus</location>
    </subcellularLocation>
</comment>
<dbReference type="GO" id="GO:0008312">
    <property type="term" value="F:7S RNA binding"/>
    <property type="evidence" value="ECO:0007669"/>
    <property type="project" value="InterPro"/>
</dbReference>
<keyword evidence="7" id="KW-0539">Nucleus</keyword>
<evidence type="ECO:0000256" key="9">
    <source>
        <dbReference type="ARBA" id="ARBA00045518"/>
    </source>
</evidence>
<dbReference type="OrthoDB" id="2190947at2759"/>
<dbReference type="SUPFAM" id="SSF69695">
    <property type="entry name" value="SRP19"/>
    <property type="match status" value="1"/>
</dbReference>
<evidence type="ECO:0008006" key="13">
    <source>
        <dbReference type="Google" id="ProtNLM"/>
    </source>
</evidence>
<evidence type="ECO:0000256" key="4">
    <source>
        <dbReference type="ARBA" id="ARBA00022490"/>
    </source>
</evidence>
<dbReference type="KEGG" id="btab:109041453"/>
<evidence type="ECO:0000256" key="10">
    <source>
        <dbReference type="SAM" id="MobiDB-lite"/>
    </source>
</evidence>
<protein>
    <recommendedName>
        <fullName evidence="13">Signal recognition particle 19 kDa protein</fullName>
    </recommendedName>
</protein>
<sequence>MAFVTITDRPYSDKERWIRIYPAYLNRKKTLAEGRRVPKEKAVDNPTHQEIRDVLTAAGFRVGVENKLYCRERGKELNQRGCIRLQLKNDDGTPFKEELATRDSVLHHLCDMIPKLKSRNVKSGGSEQGGQPSTSQGGGKKAKKNRR</sequence>
<dbReference type="AlphaFoldDB" id="A0A9P0F7C5"/>
<dbReference type="GO" id="GO:0005730">
    <property type="term" value="C:nucleolus"/>
    <property type="evidence" value="ECO:0007669"/>
    <property type="project" value="UniProtKB-SubCell"/>
</dbReference>
<keyword evidence="12" id="KW-1185">Reference proteome</keyword>
<keyword evidence="5" id="KW-0694">RNA-binding</keyword>
<evidence type="ECO:0000256" key="5">
    <source>
        <dbReference type="ARBA" id="ARBA00022884"/>
    </source>
</evidence>
<comment type="similarity">
    <text evidence="3">Belongs to the SRP19 family.</text>
</comment>
<evidence type="ECO:0000256" key="8">
    <source>
        <dbReference type="ARBA" id="ARBA00023274"/>
    </source>
</evidence>
<accession>A0A9P0F7C5</accession>
<evidence type="ECO:0000256" key="2">
    <source>
        <dbReference type="ARBA" id="ARBA00004604"/>
    </source>
</evidence>
<comment type="function">
    <text evidence="9">Component of the signal recognition particle (SRP) complex, a ribonucleoprotein complex that mediates the cotranslational targeting of secretory and membrane proteins to the endoplasmic reticulum (ER). Binds directly to 7SL RNA. Mediates binding of SRP54 to the SRP complex.</text>
</comment>
<dbReference type="PANTHER" id="PTHR17453:SF0">
    <property type="entry name" value="SIGNAL RECOGNITION PARTICLE 19 KDA PROTEIN"/>
    <property type="match status" value="1"/>
</dbReference>
<evidence type="ECO:0000256" key="6">
    <source>
        <dbReference type="ARBA" id="ARBA00023135"/>
    </source>
</evidence>
<dbReference type="GO" id="GO:0006617">
    <property type="term" value="P:SRP-dependent cotranslational protein targeting to membrane, signal sequence recognition"/>
    <property type="evidence" value="ECO:0007669"/>
    <property type="project" value="TreeGrafter"/>
</dbReference>
<evidence type="ECO:0000313" key="11">
    <source>
        <dbReference type="EMBL" id="CAH0395095.1"/>
    </source>
</evidence>
<evidence type="ECO:0000256" key="1">
    <source>
        <dbReference type="ARBA" id="ARBA00004496"/>
    </source>
</evidence>
<dbReference type="InterPro" id="IPR036521">
    <property type="entry name" value="SRP19-like_sf"/>
</dbReference>
<dbReference type="GO" id="GO:0005786">
    <property type="term" value="C:signal recognition particle, endoplasmic reticulum targeting"/>
    <property type="evidence" value="ECO:0007669"/>
    <property type="project" value="UniProtKB-KW"/>
</dbReference>
<organism evidence="11 12">
    <name type="scientific">Bemisia tabaci</name>
    <name type="common">Sweetpotato whitefly</name>
    <name type="synonym">Aleurodes tabaci</name>
    <dbReference type="NCBI Taxonomy" id="7038"/>
    <lineage>
        <taxon>Eukaryota</taxon>
        <taxon>Metazoa</taxon>
        <taxon>Ecdysozoa</taxon>
        <taxon>Arthropoda</taxon>
        <taxon>Hexapoda</taxon>
        <taxon>Insecta</taxon>
        <taxon>Pterygota</taxon>
        <taxon>Neoptera</taxon>
        <taxon>Paraneoptera</taxon>
        <taxon>Hemiptera</taxon>
        <taxon>Sternorrhyncha</taxon>
        <taxon>Aleyrodoidea</taxon>
        <taxon>Aleyrodidae</taxon>
        <taxon>Aleyrodinae</taxon>
        <taxon>Bemisia</taxon>
    </lineage>
</organism>
<dbReference type="PANTHER" id="PTHR17453">
    <property type="entry name" value="SIGNAL RECOGNITION PARTICLE 19 KD PROTEIN"/>
    <property type="match status" value="1"/>
</dbReference>
<dbReference type="Gene3D" id="3.30.56.30">
    <property type="entry name" value="Signal recognition particle, SRP19-like subunit"/>
    <property type="match status" value="1"/>
</dbReference>
<proteinExistence type="inferred from homology"/>
<keyword evidence="4" id="KW-0963">Cytoplasm</keyword>
<reference evidence="11" key="1">
    <citation type="submission" date="2021-12" db="EMBL/GenBank/DDBJ databases">
        <authorList>
            <person name="King R."/>
        </authorList>
    </citation>
    <scope>NUCLEOTIDE SEQUENCE</scope>
</reference>
<keyword evidence="8" id="KW-0687">Ribonucleoprotein</keyword>
<evidence type="ECO:0000313" key="12">
    <source>
        <dbReference type="Proteomes" id="UP001152759"/>
    </source>
</evidence>
<gene>
    <name evidence="11" type="ORF">BEMITA_LOCUS13323</name>
</gene>
<dbReference type="Proteomes" id="UP001152759">
    <property type="component" value="Chromosome 8"/>
</dbReference>
<name>A0A9P0F7C5_BEMTA</name>
<feature type="region of interest" description="Disordered" evidence="10">
    <location>
        <begin position="117"/>
        <end position="147"/>
    </location>
</feature>
<dbReference type="Pfam" id="PF01922">
    <property type="entry name" value="SRP19"/>
    <property type="match status" value="1"/>
</dbReference>
<dbReference type="FunFam" id="3.30.56.30:FF:000002">
    <property type="entry name" value="Signal recognition particle 19kDa"/>
    <property type="match status" value="1"/>
</dbReference>
<feature type="compositionally biased region" description="Low complexity" evidence="10">
    <location>
        <begin position="122"/>
        <end position="135"/>
    </location>
</feature>
<evidence type="ECO:0000256" key="3">
    <source>
        <dbReference type="ARBA" id="ARBA00008910"/>
    </source>
</evidence>
<evidence type="ECO:0000256" key="7">
    <source>
        <dbReference type="ARBA" id="ARBA00023242"/>
    </source>
</evidence>